<evidence type="ECO:0000313" key="4">
    <source>
        <dbReference type="Proteomes" id="UP000826656"/>
    </source>
</evidence>
<dbReference type="EMBL" id="JAIVGD010000003">
    <property type="protein sequence ID" value="KAH0775783.1"/>
    <property type="molecule type" value="Genomic_DNA"/>
</dbReference>
<feature type="region of interest" description="Disordered" evidence="1">
    <location>
        <begin position="364"/>
        <end position="383"/>
    </location>
</feature>
<feature type="compositionally biased region" description="Basic and acidic residues" evidence="1">
    <location>
        <begin position="228"/>
        <end position="244"/>
    </location>
</feature>
<evidence type="ECO:0000259" key="2">
    <source>
        <dbReference type="Pfam" id="PF03468"/>
    </source>
</evidence>
<evidence type="ECO:0000313" key="3">
    <source>
        <dbReference type="EMBL" id="KAH0775783.1"/>
    </source>
</evidence>
<dbReference type="PANTHER" id="PTHR46619">
    <property type="entry name" value="RNA RECOGNITION MOTIF XS DOMAIN PROTEIN-RELATED"/>
    <property type="match status" value="1"/>
</dbReference>
<name>A0ABQ7W6T5_SOLTU</name>
<dbReference type="Pfam" id="PF03468">
    <property type="entry name" value="XS"/>
    <property type="match status" value="1"/>
</dbReference>
<feature type="compositionally biased region" description="Basic and acidic residues" evidence="1">
    <location>
        <begin position="279"/>
        <end position="290"/>
    </location>
</feature>
<gene>
    <name evidence="3" type="ORF">KY290_007194</name>
</gene>
<dbReference type="Gene3D" id="3.30.70.2890">
    <property type="entry name" value="XS domain"/>
    <property type="match status" value="1"/>
</dbReference>
<dbReference type="Proteomes" id="UP000826656">
    <property type="component" value="Unassembled WGS sequence"/>
</dbReference>
<feature type="compositionally biased region" description="Basic and acidic residues" evidence="1">
    <location>
        <begin position="182"/>
        <end position="198"/>
    </location>
</feature>
<feature type="compositionally biased region" description="Basic and acidic residues" evidence="1">
    <location>
        <begin position="297"/>
        <end position="313"/>
    </location>
</feature>
<reference evidence="3 4" key="1">
    <citation type="journal article" date="2021" name="bioRxiv">
        <title>Chromosome-scale and haplotype-resolved genome assembly of a tetraploid potato cultivar.</title>
        <authorList>
            <person name="Sun H."/>
            <person name="Jiao W.-B."/>
            <person name="Krause K."/>
            <person name="Campoy J.A."/>
            <person name="Goel M."/>
            <person name="Folz-Donahue K."/>
            <person name="Kukat C."/>
            <person name="Huettel B."/>
            <person name="Schneeberger K."/>
        </authorList>
    </citation>
    <scope>NUCLEOTIDE SEQUENCE [LARGE SCALE GENOMIC DNA]</scope>
    <source>
        <strain evidence="3">SolTubOtavaFocal</strain>
        <tissue evidence="3">Leaves</tissue>
    </source>
</reference>
<protein>
    <recommendedName>
        <fullName evidence="2">XS domain-containing protein</fullName>
    </recommendedName>
</protein>
<evidence type="ECO:0000256" key="1">
    <source>
        <dbReference type="SAM" id="MobiDB-lite"/>
    </source>
</evidence>
<proteinExistence type="predicted"/>
<feature type="compositionally biased region" description="Basic and acidic residues" evidence="1">
    <location>
        <begin position="205"/>
        <end position="221"/>
    </location>
</feature>
<accession>A0ABQ7W6T5</accession>
<sequence length="1237" mass="143280">MRLVEPDVNAARGYRAERLGVNGVDLDYDRCFIRDSGIMEQYSRRQRSLSPMREEGPRRVSWQRREVMDGDQDFCDRGDIREPQLRREVMDRDQYFSNRGDMREPQLSREVMDRDQHFSDRGAIREPQLRRRGLMVRDEEFSDRGDIREPPLRRSGLMVRDEEFNDRGDIREPQLRRSGLMVRDEEFSDRGDIREPSLRRSGLMVRDEESNDRGDIREPQLRRSGLMVRDEHFSDRGDIREPPLRRSGLMVRDEEFNDRGDIREPPLRRSGLIVRDEEFNDRGDKREPPLRRSGLMVRDEESNDRGDVREPQLRRSGLLVRDEEFNDRGDIREPQLRRSGLMVRDEEFNYRGDIVQPQLKSPPVYHQTHEKPQHHYQASLSRDEEDSRRYELFDYENRYEAARRTGVDYDYEYGRARSVQGHSVNIERGGVHHYELDRHKQLGLEDGLSRGAHSLPFDSQSATKYVETARGPLSAHVQPLEIRLRDEIARYPDPFLLDKLSAIEMLEREERTRFHPKDVSRYMESALQSKDLALPSQYKECLATSSGTSRMNYAPMIQDDVHLLGDIHSRISTKLRQPLYLNEYEENHSYNTLEDYAAGHKGLTSYQSDKVSSPRGDNMDHVYPKGRPRDASDYGHSYERTALLEQAVLDKRHAQAQILLEPLRENISDNEFPQRDVINSSSWDHHSLNKQPVSTSFFDGRSLARSTQGQFYLDSNDTNVDTQNVRESDTENLDVPCHEEIPLRRLDYHSSKDGHSNFYAERWRRSPRHEHEMEMLGDRVRPKKIESGVIGCDGHPIRSEKRKYILDEEMMGHSSGRIVFSERKNNINRTQDIDYRNEVWDDQDASCLPSPENFEDDKWFGKAERAYSRDLNGRVAATDGLLSYRGSINQEKRHLIRPYISGKKQNVYENPSSLRQYVSIQCNKKHHLTKNVWIRDKDDKQTEASDHVVKELKDQVACAKPELPEDSIEFTQLVHNFSLSYTKKLNESVATQKRYKEQGRAGGLFCIVCANSQLKEFKDTRSLAVHCYMSQKVWLKAKHLGLHKAICVLMGWNSDAPPDGKLWLPVAVPAPNALAQKEDLILWPPVVVIHNCSGLVTGLDGQKVTTTEAVENFLRGKGFSGGRMKVCLGKPGNGSVLLVKFLSTIPGIQDAEKLHNYFMEEERGRKGFRVITSTKGKGIDNRNVKGGKAEEISLYGYMGIAEDLDKVDIDTKRRSLIKSKKEIRDFVDAPVKSVGED</sequence>
<feature type="region of interest" description="Disordered" evidence="1">
    <location>
        <begin position="279"/>
        <end position="313"/>
    </location>
</feature>
<dbReference type="Gene3D" id="3.90.930.1">
    <property type="match status" value="2"/>
</dbReference>
<feature type="region of interest" description="Disordered" evidence="1">
    <location>
        <begin position="182"/>
        <end position="246"/>
    </location>
</feature>
<dbReference type="InterPro" id="IPR005380">
    <property type="entry name" value="XS_domain"/>
</dbReference>
<keyword evidence="4" id="KW-1185">Reference proteome</keyword>
<feature type="domain" description="XS" evidence="2">
    <location>
        <begin position="1078"/>
        <end position="1205"/>
    </location>
</feature>
<dbReference type="PANTHER" id="PTHR46619:SF5">
    <property type="entry name" value="XS DOMAIN-CONTAINING PROTEIN"/>
    <property type="match status" value="1"/>
</dbReference>
<comment type="caution">
    <text evidence="3">The sequence shown here is derived from an EMBL/GenBank/DDBJ whole genome shotgun (WGS) entry which is preliminary data.</text>
</comment>
<dbReference type="InterPro" id="IPR038588">
    <property type="entry name" value="XS_domain_sf"/>
</dbReference>
<organism evidence="3 4">
    <name type="scientific">Solanum tuberosum</name>
    <name type="common">Potato</name>
    <dbReference type="NCBI Taxonomy" id="4113"/>
    <lineage>
        <taxon>Eukaryota</taxon>
        <taxon>Viridiplantae</taxon>
        <taxon>Streptophyta</taxon>
        <taxon>Embryophyta</taxon>
        <taxon>Tracheophyta</taxon>
        <taxon>Spermatophyta</taxon>
        <taxon>Magnoliopsida</taxon>
        <taxon>eudicotyledons</taxon>
        <taxon>Gunneridae</taxon>
        <taxon>Pentapetalae</taxon>
        <taxon>asterids</taxon>
        <taxon>lamiids</taxon>
        <taxon>Solanales</taxon>
        <taxon>Solanaceae</taxon>
        <taxon>Solanoideae</taxon>
        <taxon>Solaneae</taxon>
        <taxon>Solanum</taxon>
    </lineage>
</organism>
<feature type="compositionally biased region" description="Basic and acidic residues" evidence="1">
    <location>
        <begin position="617"/>
        <end position="632"/>
    </location>
</feature>
<feature type="region of interest" description="Disordered" evidence="1">
    <location>
        <begin position="606"/>
        <end position="632"/>
    </location>
</feature>